<gene>
    <name evidence="2" type="ORF">MiSe_57110</name>
</gene>
<keyword evidence="3" id="KW-1185">Reference proteome</keyword>
<evidence type="ECO:0000313" key="2">
    <source>
        <dbReference type="EMBL" id="GET40899.1"/>
    </source>
</evidence>
<protein>
    <submittedName>
        <fullName evidence="2">Serine/Threonine protein kinase and Signal Transduction Histidine Kinase (STHK) with GAF sensor</fullName>
    </submittedName>
</protein>
<dbReference type="Gene3D" id="3.30.450.40">
    <property type="match status" value="1"/>
</dbReference>
<evidence type="ECO:0000259" key="1">
    <source>
        <dbReference type="Pfam" id="PF01590"/>
    </source>
</evidence>
<name>A0AAV3WK80_9CYAN</name>
<organism evidence="2 3">
    <name type="scientific">Microseira wollei NIES-4236</name>
    <dbReference type="NCBI Taxonomy" id="2530354"/>
    <lineage>
        <taxon>Bacteria</taxon>
        <taxon>Bacillati</taxon>
        <taxon>Cyanobacteriota</taxon>
        <taxon>Cyanophyceae</taxon>
        <taxon>Oscillatoriophycideae</taxon>
        <taxon>Aerosakkonematales</taxon>
        <taxon>Aerosakkonemataceae</taxon>
        <taxon>Microseira</taxon>
    </lineage>
</organism>
<dbReference type="InterPro" id="IPR029016">
    <property type="entry name" value="GAF-like_dom_sf"/>
</dbReference>
<comment type="caution">
    <text evidence="2">The sequence shown here is derived from an EMBL/GenBank/DDBJ whole genome shotgun (WGS) entry which is preliminary data.</text>
</comment>
<sequence length="116" mass="12893">MQSLPVESSDSLPLNLVNYVAIYRENIVLNDAINPGIFITVPYIVKHQPKSILCAEIVNQGQLIGLFYLENNLVSGALTQNRLEIVKVLSSQSAVSIENALLYCTLEDNINKRQYG</sequence>
<keyword evidence="2" id="KW-0808">Transferase</keyword>
<evidence type="ECO:0000313" key="3">
    <source>
        <dbReference type="Proteomes" id="UP001050975"/>
    </source>
</evidence>
<accession>A0AAV3WK80</accession>
<dbReference type="Pfam" id="PF01590">
    <property type="entry name" value="GAF"/>
    <property type="match status" value="1"/>
</dbReference>
<keyword evidence="2" id="KW-0723">Serine/threonine-protein kinase</keyword>
<proteinExistence type="predicted"/>
<keyword evidence="2" id="KW-0418">Kinase</keyword>
<dbReference type="Proteomes" id="UP001050975">
    <property type="component" value="Unassembled WGS sequence"/>
</dbReference>
<dbReference type="InterPro" id="IPR003018">
    <property type="entry name" value="GAF"/>
</dbReference>
<dbReference type="EMBL" id="BLAY01000103">
    <property type="protein sequence ID" value="GET40899.1"/>
    <property type="molecule type" value="Genomic_DNA"/>
</dbReference>
<dbReference type="GO" id="GO:0004674">
    <property type="term" value="F:protein serine/threonine kinase activity"/>
    <property type="evidence" value="ECO:0007669"/>
    <property type="project" value="UniProtKB-KW"/>
</dbReference>
<dbReference type="AlphaFoldDB" id="A0AAV3WK80"/>
<reference evidence="2" key="1">
    <citation type="submission" date="2019-10" db="EMBL/GenBank/DDBJ databases">
        <title>Draft genome sequece of Microseira wollei NIES-4236.</title>
        <authorList>
            <person name="Yamaguchi H."/>
            <person name="Suzuki S."/>
            <person name="Kawachi M."/>
        </authorList>
    </citation>
    <scope>NUCLEOTIDE SEQUENCE</scope>
    <source>
        <strain evidence="2">NIES-4236</strain>
    </source>
</reference>
<dbReference type="SUPFAM" id="SSF55781">
    <property type="entry name" value="GAF domain-like"/>
    <property type="match status" value="1"/>
</dbReference>
<feature type="domain" description="GAF" evidence="1">
    <location>
        <begin position="15"/>
        <end position="97"/>
    </location>
</feature>